<dbReference type="EMBL" id="UINC01082809">
    <property type="protein sequence ID" value="SVC27914.1"/>
    <property type="molecule type" value="Genomic_DNA"/>
</dbReference>
<dbReference type="InterPro" id="IPR050237">
    <property type="entry name" value="ATP-dep_AMP-bd_enzyme"/>
</dbReference>
<proteinExistence type="predicted"/>
<dbReference type="Gene3D" id="3.40.50.12780">
    <property type="entry name" value="N-terminal domain of ligase-like"/>
    <property type="match status" value="1"/>
</dbReference>
<dbReference type="InterPro" id="IPR020845">
    <property type="entry name" value="AMP-binding_CS"/>
</dbReference>
<protein>
    <recommendedName>
        <fullName evidence="1">AMP-dependent synthetase/ligase domain-containing protein</fullName>
    </recommendedName>
</protein>
<dbReference type="Pfam" id="PF00501">
    <property type="entry name" value="AMP-binding"/>
    <property type="match status" value="1"/>
</dbReference>
<evidence type="ECO:0000259" key="1">
    <source>
        <dbReference type="Pfam" id="PF00501"/>
    </source>
</evidence>
<reference evidence="2" key="1">
    <citation type="submission" date="2018-05" db="EMBL/GenBank/DDBJ databases">
        <authorList>
            <person name="Lanie J.A."/>
            <person name="Ng W.-L."/>
            <person name="Kazmierczak K.M."/>
            <person name="Andrzejewski T.M."/>
            <person name="Davidsen T.M."/>
            <person name="Wayne K.J."/>
            <person name="Tettelin H."/>
            <person name="Glass J.I."/>
            <person name="Rusch D."/>
            <person name="Podicherti R."/>
            <person name="Tsui H.-C.T."/>
            <person name="Winkler M.E."/>
        </authorList>
    </citation>
    <scope>NUCLEOTIDE SEQUENCE</scope>
</reference>
<feature type="domain" description="AMP-dependent synthetase/ligase" evidence="1">
    <location>
        <begin position="17"/>
        <end position="374"/>
    </location>
</feature>
<sequence length="374" mass="40844">MLGLHEEFQSLAAMLSATAQKLPQKIAVIFQDEITSYSQLEIMSNQVANALKNMGIVLGNKVALYCINSPWFVAAYYGILKTGATVVPINLLLNINEIEYILLNSESKALIYFDVFEQNVISVKDQLPHLKNLIVVGQATELEAQLITDIIANEDSAFSAAEVNQKKHVASIIYTSGTTGKPKGAMLTHHNLLHNVNSILQSIDLQDSDIFFTVLPMFHSFGSTVGMNTPIAGGATIVAVPRFMPEEVGKMIYETQSTIFMGVPSMYTIFANIPESRKPDFSSLRICFSGGAALPVEVMKRFEMKYNVPICEGDGPTECSPVTSINPIYGKRKPGSIGKVIPDVQMKIVDQDGNEMSTGKIGEIVVRGENVMKG</sequence>
<evidence type="ECO:0000313" key="2">
    <source>
        <dbReference type="EMBL" id="SVC27914.1"/>
    </source>
</evidence>
<dbReference type="PANTHER" id="PTHR43767">
    <property type="entry name" value="LONG-CHAIN-FATTY-ACID--COA LIGASE"/>
    <property type="match status" value="1"/>
</dbReference>
<organism evidence="2">
    <name type="scientific">marine metagenome</name>
    <dbReference type="NCBI Taxonomy" id="408172"/>
    <lineage>
        <taxon>unclassified sequences</taxon>
        <taxon>metagenomes</taxon>
        <taxon>ecological metagenomes</taxon>
    </lineage>
</organism>
<dbReference type="PANTHER" id="PTHR43767:SF1">
    <property type="entry name" value="NONRIBOSOMAL PEPTIDE SYNTHASE PES1 (EUROFUNG)-RELATED"/>
    <property type="match status" value="1"/>
</dbReference>
<gene>
    <name evidence="2" type="ORF">METZ01_LOCUS280768</name>
</gene>
<dbReference type="SUPFAM" id="SSF56801">
    <property type="entry name" value="Acetyl-CoA synthetase-like"/>
    <property type="match status" value="1"/>
</dbReference>
<dbReference type="PROSITE" id="PS00455">
    <property type="entry name" value="AMP_BINDING"/>
    <property type="match status" value="1"/>
</dbReference>
<name>A0A382KSY1_9ZZZZ</name>
<dbReference type="AlphaFoldDB" id="A0A382KSY1"/>
<feature type="non-terminal residue" evidence="2">
    <location>
        <position position="374"/>
    </location>
</feature>
<accession>A0A382KSY1</accession>
<dbReference type="InterPro" id="IPR000873">
    <property type="entry name" value="AMP-dep_synth/lig_dom"/>
</dbReference>
<dbReference type="InterPro" id="IPR042099">
    <property type="entry name" value="ANL_N_sf"/>
</dbReference>